<dbReference type="InterPro" id="IPR041667">
    <property type="entry name" value="Cupin_8"/>
</dbReference>
<dbReference type="Pfam" id="PF13621">
    <property type="entry name" value="Cupin_8"/>
    <property type="match status" value="1"/>
</dbReference>
<dbReference type="SUPFAM" id="SSF51197">
    <property type="entry name" value="Clavaminate synthase-like"/>
    <property type="match status" value="1"/>
</dbReference>
<organism evidence="3 4">
    <name type="scientific">Thelonectria olida</name>
    <dbReference type="NCBI Taxonomy" id="1576542"/>
    <lineage>
        <taxon>Eukaryota</taxon>
        <taxon>Fungi</taxon>
        <taxon>Dikarya</taxon>
        <taxon>Ascomycota</taxon>
        <taxon>Pezizomycotina</taxon>
        <taxon>Sordariomycetes</taxon>
        <taxon>Hypocreomycetidae</taxon>
        <taxon>Hypocreales</taxon>
        <taxon>Nectriaceae</taxon>
        <taxon>Thelonectria</taxon>
    </lineage>
</organism>
<dbReference type="InterPro" id="IPR003347">
    <property type="entry name" value="JmjC_dom"/>
</dbReference>
<dbReference type="Proteomes" id="UP000777438">
    <property type="component" value="Unassembled WGS sequence"/>
</dbReference>
<evidence type="ECO:0000313" key="4">
    <source>
        <dbReference type="Proteomes" id="UP000777438"/>
    </source>
</evidence>
<sequence length="529" mass="59795">MAEALGWLLARYLDAAQTAAQPEYHHIGNTPGITSTNNGSRVQEGQDVQDPDAVAATELLARQARILIKLHEAVERDAGPATKHGVDEELLKKRIADLASLSTSKFYSYRYDRLPAIWRQIYADSLILETYHLLLRPLQAVTSLPESVLDVVVEKLDRALITAGGGGRRPWLEKTMEMLEKIWISTSIYHEKEREDEERPSKRQRTHSRFDREFSAEEPFGRPSLSSKWACPRYSGWTMDQFEVYMNSNEGAPWPIVFTDLMSEWPALTDCPWKSPDYLLSKTLGGRRLVPVEIGRSYVDEGWGQELIQFRELLTRYVGIPIPETPPSTTQEDAVSPPPASSSSPTGYLAQHNLFQQIPSLRNDIHTPDFCWTNVPGHPLSPSHNQPPVDVPQLNAWFGPARTITPLHTDGYHNLLCQAVGAKYLRLYPPSATKHMRRRSPEHGVDMSNTSALDVGVLEGWDERPEGTSEEDVERMRAALEGVEYRECILEPGDTLVIPIGWWHYVRSLSVSFSVSFWWNQGDAQLSSE</sequence>
<evidence type="ECO:0000256" key="1">
    <source>
        <dbReference type="SAM" id="MobiDB-lite"/>
    </source>
</evidence>
<evidence type="ECO:0000313" key="3">
    <source>
        <dbReference type="EMBL" id="KAH6895331.1"/>
    </source>
</evidence>
<dbReference type="OrthoDB" id="47172at2759"/>
<dbReference type="Gene3D" id="2.60.120.650">
    <property type="entry name" value="Cupin"/>
    <property type="match status" value="1"/>
</dbReference>
<evidence type="ECO:0000259" key="2">
    <source>
        <dbReference type="PROSITE" id="PS51184"/>
    </source>
</evidence>
<proteinExistence type="predicted"/>
<dbReference type="PROSITE" id="PS51184">
    <property type="entry name" value="JMJC"/>
    <property type="match status" value="1"/>
</dbReference>
<keyword evidence="4" id="KW-1185">Reference proteome</keyword>
<feature type="domain" description="JmjC" evidence="2">
    <location>
        <begin position="347"/>
        <end position="529"/>
    </location>
</feature>
<name>A0A9P9ATL3_9HYPO</name>
<dbReference type="PANTHER" id="PTHR12461">
    <property type="entry name" value="HYPOXIA-INDUCIBLE FACTOR 1 ALPHA INHIBITOR-RELATED"/>
    <property type="match status" value="1"/>
</dbReference>
<protein>
    <recommendedName>
        <fullName evidence="2">JmjC domain-containing protein</fullName>
    </recommendedName>
</protein>
<accession>A0A9P9ATL3</accession>
<dbReference type="EMBL" id="JAGPYM010000004">
    <property type="protein sequence ID" value="KAH6895331.1"/>
    <property type="molecule type" value="Genomic_DNA"/>
</dbReference>
<gene>
    <name evidence="3" type="ORF">B0T10DRAFT_477671</name>
</gene>
<reference evidence="3 4" key="1">
    <citation type="journal article" date="2021" name="Nat. Commun.">
        <title>Genetic determinants of endophytism in the Arabidopsis root mycobiome.</title>
        <authorList>
            <person name="Mesny F."/>
            <person name="Miyauchi S."/>
            <person name="Thiergart T."/>
            <person name="Pickel B."/>
            <person name="Atanasova L."/>
            <person name="Karlsson M."/>
            <person name="Huettel B."/>
            <person name="Barry K.W."/>
            <person name="Haridas S."/>
            <person name="Chen C."/>
            <person name="Bauer D."/>
            <person name="Andreopoulos W."/>
            <person name="Pangilinan J."/>
            <person name="LaButti K."/>
            <person name="Riley R."/>
            <person name="Lipzen A."/>
            <person name="Clum A."/>
            <person name="Drula E."/>
            <person name="Henrissat B."/>
            <person name="Kohler A."/>
            <person name="Grigoriev I.V."/>
            <person name="Martin F.M."/>
            <person name="Hacquard S."/>
        </authorList>
    </citation>
    <scope>NUCLEOTIDE SEQUENCE [LARGE SCALE GENOMIC DNA]</scope>
    <source>
        <strain evidence="3 4">MPI-CAGE-CH-0241</strain>
    </source>
</reference>
<comment type="caution">
    <text evidence="3">The sequence shown here is derived from an EMBL/GenBank/DDBJ whole genome shotgun (WGS) entry which is preliminary data.</text>
</comment>
<feature type="region of interest" description="Disordered" evidence="1">
    <location>
        <begin position="322"/>
        <end position="347"/>
    </location>
</feature>
<dbReference type="SMART" id="SM00558">
    <property type="entry name" value="JmjC"/>
    <property type="match status" value="1"/>
</dbReference>
<feature type="region of interest" description="Disordered" evidence="1">
    <location>
        <begin position="194"/>
        <end position="225"/>
    </location>
</feature>
<dbReference type="PANTHER" id="PTHR12461:SF101">
    <property type="entry name" value="TRNA WYBUTOSINE-SYNTHESIZING PROTEIN 4"/>
    <property type="match status" value="1"/>
</dbReference>
<dbReference type="AlphaFoldDB" id="A0A9P9ATL3"/>